<dbReference type="PANTHER" id="PTHR31047">
    <property type="entry name" value="MEIOTICALLY UP-REGULATED GENE 157 PROTEIN"/>
    <property type="match status" value="1"/>
</dbReference>
<organism evidence="1 2">
    <name type="scientific">Colletotrichum fioriniae PJ7</name>
    <dbReference type="NCBI Taxonomy" id="1445577"/>
    <lineage>
        <taxon>Eukaryota</taxon>
        <taxon>Fungi</taxon>
        <taxon>Dikarya</taxon>
        <taxon>Ascomycota</taxon>
        <taxon>Pezizomycotina</taxon>
        <taxon>Sordariomycetes</taxon>
        <taxon>Hypocreomycetidae</taxon>
        <taxon>Glomerellales</taxon>
        <taxon>Glomerellaceae</taxon>
        <taxon>Colletotrichum</taxon>
        <taxon>Colletotrichum acutatum species complex</taxon>
    </lineage>
</organism>
<dbReference type="InterPro" id="IPR008313">
    <property type="entry name" value="GH125"/>
</dbReference>
<dbReference type="AlphaFoldDB" id="A0A010QUZ4"/>
<dbReference type="KEGG" id="cfj:CFIO01_08115"/>
<protein>
    <recommendedName>
        <fullName evidence="3">DUF1237 domain-containing protein</fullName>
    </recommendedName>
</protein>
<dbReference type="HOGENOM" id="CLU_023537_2_1_1"/>
<dbReference type="PIRSF" id="PIRSF028846">
    <property type="entry name" value="UCP028846"/>
    <property type="match status" value="1"/>
</dbReference>
<dbReference type="SUPFAM" id="SSF48208">
    <property type="entry name" value="Six-hairpin glycosidases"/>
    <property type="match status" value="1"/>
</dbReference>
<evidence type="ECO:0000313" key="2">
    <source>
        <dbReference type="Proteomes" id="UP000020467"/>
    </source>
</evidence>
<dbReference type="Gene3D" id="1.50.10.10">
    <property type="match status" value="1"/>
</dbReference>
<reference evidence="1 2" key="1">
    <citation type="submission" date="2014-02" db="EMBL/GenBank/DDBJ databases">
        <title>The genome sequence of Colletotrichum fioriniae PJ7.</title>
        <authorList>
            <person name="Baroncelli R."/>
            <person name="Thon M.R."/>
        </authorList>
    </citation>
    <scope>NUCLEOTIDE SEQUENCE [LARGE SCALE GENOMIC DNA]</scope>
    <source>
        <strain evidence="1 2">PJ7</strain>
    </source>
</reference>
<proteinExistence type="predicted"/>
<dbReference type="GO" id="GO:0003824">
    <property type="term" value="F:catalytic activity"/>
    <property type="evidence" value="ECO:0007669"/>
    <property type="project" value="UniProtKB-ARBA"/>
</dbReference>
<dbReference type="SMART" id="SM01149">
    <property type="entry name" value="DUF1237"/>
    <property type="match status" value="1"/>
</dbReference>
<dbReference type="PANTHER" id="PTHR31047:SF1">
    <property type="entry name" value="DUF1237 DOMAIN-CONTAINING PROTEIN"/>
    <property type="match status" value="1"/>
</dbReference>
<dbReference type="eggNOG" id="ENOG502QR7D">
    <property type="taxonomic scope" value="Eukaryota"/>
</dbReference>
<accession>A0A010QUZ4</accession>
<name>A0A010QUZ4_9PEZI</name>
<comment type="caution">
    <text evidence="1">The sequence shown here is derived from an EMBL/GenBank/DDBJ whole genome shotgun (WGS) entry which is preliminary data.</text>
</comment>
<dbReference type="Proteomes" id="UP000020467">
    <property type="component" value="Unassembled WGS sequence"/>
</dbReference>
<evidence type="ECO:0000313" key="1">
    <source>
        <dbReference type="EMBL" id="EXF80400.1"/>
    </source>
</evidence>
<dbReference type="EMBL" id="JARH01000449">
    <property type="protein sequence ID" value="EXF80400.1"/>
    <property type="molecule type" value="Genomic_DNA"/>
</dbReference>
<dbReference type="OrthoDB" id="7771656at2759"/>
<feature type="non-terminal residue" evidence="1">
    <location>
        <position position="1"/>
    </location>
</feature>
<dbReference type="GO" id="GO:0005975">
    <property type="term" value="P:carbohydrate metabolic process"/>
    <property type="evidence" value="ECO:0007669"/>
    <property type="project" value="InterPro"/>
</dbReference>
<dbReference type="Pfam" id="PF06824">
    <property type="entry name" value="Glyco_hydro_125"/>
    <property type="match status" value="1"/>
</dbReference>
<evidence type="ECO:0008006" key="3">
    <source>
        <dbReference type="Google" id="ProtNLM"/>
    </source>
</evidence>
<dbReference type="InterPro" id="IPR008928">
    <property type="entry name" value="6-hairpin_glycosidase_sf"/>
</dbReference>
<keyword evidence="2" id="KW-1185">Reference proteome</keyword>
<sequence length="559" mass="61423">ALDQPLSGSFYNDALSAEGQASRRPAVVTATSLEKHLSIVIMALLYGLAFAGLAAANLKPNCPHFTDYAATLHEPFSEGVHKLAYQRPPPECRTASYPEVEKTITEMKALVKDPDLYRLFENTFPNTLDTTVAWAGVAEDNADEELSFIITGDINAEWLRDSSNQLQSYRSLLTRNSSAGSLAALYRGAINLQARYVRFAPHCNAFQPPAESQIAPADNEAGGASDHIYPQYPTYSFFECKYELDSLAAFLQLSHDYHAATADKDFFARFNWSKAVAVLLNTTDALRTGTYAADGTLNPSPALFERRAVSASETLSNSGNGAPTQAGTGMVRSFFRPSDDSCIYQLFVPANMMFARYLNSCAEIMDGIDAGLAERMRESAKVVREGIEAHGKTTHPKFGEIYSYEVDGFGSHNIMSPNTQTQDDANIPSLLSAPHYGYLSASDPIYQNTRRFVLSTSNPYQMRGPVLNATGGPHIGPGNAWPMALIAQLMTSDDDDEIAGGLRQLVASTDRLGLIHESVNSHDASKWTRSWFAWANGLFGQMMLDLRERKPHLLERSYQ</sequence>
<gene>
    <name evidence="1" type="ORF">CFIO01_08115</name>
</gene>
<dbReference type="InterPro" id="IPR012341">
    <property type="entry name" value="6hp_glycosidase-like_sf"/>
</dbReference>